<keyword evidence="4" id="KW-0560">Oxidoreductase</keyword>
<dbReference type="Gene3D" id="1.10.3110.10">
    <property type="entry name" value="protoporphyrinogen ix oxidase, domain 3"/>
    <property type="match status" value="1"/>
</dbReference>
<evidence type="ECO:0000256" key="6">
    <source>
        <dbReference type="ARBA" id="ARBA00023444"/>
    </source>
</evidence>
<comment type="cofactor">
    <cofactor evidence="1">
        <name>FAD</name>
        <dbReference type="ChEBI" id="CHEBI:57692"/>
    </cofactor>
</comment>
<evidence type="ECO:0000313" key="8">
    <source>
        <dbReference type="EMBL" id="CAB4597853.1"/>
    </source>
</evidence>
<dbReference type="Gene3D" id="3.90.660.20">
    <property type="entry name" value="Protoporphyrinogen oxidase, mitochondrial, domain 2"/>
    <property type="match status" value="1"/>
</dbReference>
<dbReference type="InterPro" id="IPR036188">
    <property type="entry name" value="FAD/NAD-bd_sf"/>
</dbReference>
<dbReference type="Gene3D" id="3.50.50.60">
    <property type="entry name" value="FAD/NAD(P)-binding domain"/>
    <property type="match status" value="1"/>
</dbReference>
<gene>
    <name evidence="8" type="ORF">UFOPK1820_00530</name>
</gene>
<keyword evidence="5" id="KW-0350">Heme biosynthesis</keyword>
<dbReference type="EMBL" id="CAEZUK010000063">
    <property type="protein sequence ID" value="CAB4597853.1"/>
    <property type="molecule type" value="Genomic_DNA"/>
</dbReference>
<evidence type="ECO:0000256" key="5">
    <source>
        <dbReference type="ARBA" id="ARBA00023133"/>
    </source>
</evidence>
<dbReference type="AlphaFoldDB" id="A0A6J6GE33"/>
<feature type="domain" description="Amine oxidase" evidence="7">
    <location>
        <begin position="17"/>
        <end position="471"/>
    </location>
</feature>
<dbReference type="GO" id="GO:0004729">
    <property type="term" value="F:oxygen-dependent protoporphyrinogen oxidase activity"/>
    <property type="evidence" value="ECO:0007669"/>
    <property type="project" value="InterPro"/>
</dbReference>
<evidence type="ECO:0000256" key="2">
    <source>
        <dbReference type="ARBA" id="ARBA00022630"/>
    </source>
</evidence>
<dbReference type="SUPFAM" id="SSF51905">
    <property type="entry name" value="FAD/NAD(P)-binding domain"/>
    <property type="match status" value="1"/>
</dbReference>
<sequence>MTPPADAQHVVIIGAGITGLTAAYRLLTITTASDYRGTPVAITVIESDSEVGGKIRSSPFAGITEIDEGADAYLMRVPQAVALSRELGLGSEMTNPTTGHAAVMRKKLHRIPEGLMLGVPTGINSLSKSDLISRRGKIRAAMEPILPSSGSHDDCVGTFIRQRFGKEVQQFLVDPLVGSIYAADTQNFSLAMVPQLADLTVGRSALITARKRKKSAPPLKTPIFETPRGGLTMLTRALEQAIRSMGGTIATDTKVEKVSRRYKAYLIVTDSQTNPEIIADSMIVTSPARASATLLSDLDEQVSTSLATTDHASVVMVTVKTQETEIASFRGLSGYLVAKPDQDRVTAVSFGSNKWAHWQPNDGSMILRVSLGRDGATTHDLIHEWEDERLVTQVIDEVSRHTQTAITADISRVTRWPDAFPQYRPGHLAHIEKIERSLADSSPGVFIAGASMRGIGIPACVAQGENSAKSVAEFLAHLRD</sequence>
<dbReference type="PANTHER" id="PTHR42923:SF3">
    <property type="entry name" value="PROTOPORPHYRINOGEN OXIDASE"/>
    <property type="match status" value="1"/>
</dbReference>
<comment type="pathway">
    <text evidence="6">Porphyrin-containing compound metabolism.</text>
</comment>
<dbReference type="GO" id="GO:0006783">
    <property type="term" value="P:heme biosynthetic process"/>
    <property type="evidence" value="ECO:0007669"/>
    <property type="project" value="UniProtKB-KW"/>
</dbReference>
<dbReference type="SUPFAM" id="SSF54373">
    <property type="entry name" value="FAD-linked reductases, C-terminal domain"/>
    <property type="match status" value="1"/>
</dbReference>
<proteinExistence type="predicted"/>
<evidence type="ECO:0000259" key="7">
    <source>
        <dbReference type="Pfam" id="PF01593"/>
    </source>
</evidence>
<evidence type="ECO:0000256" key="3">
    <source>
        <dbReference type="ARBA" id="ARBA00022827"/>
    </source>
</evidence>
<dbReference type="PANTHER" id="PTHR42923">
    <property type="entry name" value="PROTOPORPHYRINOGEN OXIDASE"/>
    <property type="match status" value="1"/>
</dbReference>
<keyword evidence="3" id="KW-0274">FAD</keyword>
<name>A0A6J6GE33_9ZZZZ</name>
<keyword evidence="2" id="KW-0285">Flavoprotein</keyword>
<dbReference type="InterPro" id="IPR050464">
    <property type="entry name" value="Zeta_carotene_desat/Oxidored"/>
</dbReference>
<protein>
    <submittedName>
        <fullName evidence="8">Unannotated protein</fullName>
    </submittedName>
</protein>
<dbReference type="InterPro" id="IPR002937">
    <property type="entry name" value="Amino_oxidase"/>
</dbReference>
<dbReference type="Pfam" id="PF01593">
    <property type="entry name" value="Amino_oxidase"/>
    <property type="match status" value="1"/>
</dbReference>
<dbReference type="InterPro" id="IPR004572">
    <property type="entry name" value="Protoporphyrinogen_oxidase"/>
</dbReference>
<evidence type="ECO:0000256" key="1">
    <source>
        <dbReference type="ARBA" id="ARBA00001974"/>
    </source>
</evidence>
<reference evidence="8" key="1">
    <citation type="submission" date="2020-05" db="EMBL/GenBank/DDBJ databases">
        <authorList>
            <person name="Chiriac C."/>
            <person name="Salcher M."/>
            <person name="Ghai R."/>
            <person name="Kavagutti S V."/>
        </authorList>
    </citation>
    <scope>NUCLEOTIDE SEQUENCE</scope>
</reference>
<evidence type="ECO:0000256" key="4">
    <source>
        <dbReference type="ARBA" id="ARBA00023002"/>
    </source>
</evidence>
<organism evidence="8">
    <name type="scientific">freshwater metagenome</name>
    <dbReference type="NCBI Taxonomy" id="449393"/>
    <lineage>
        <taxon>unclassified sequences</taxon>
        <taxon>metagenomes</taxon>
        <taxon>ecological metagenomes</taxon>
    </lineage>
</organism>
<dbReference type="NCBIfam" id="TIGR00562">
    <property type="entry name" value="proto_IX_ox"/>
    <property type="match status" value="1"/>
</dbReference>
<accession>A0A6J6GE33</accession>